<dbReference type="Pfam" id="PF12706">
    <property type="entry name" value="Lactamase_B_2"/>
    <property type="match status" value="1"/>
</dbReference>
<dbReference type="Gene3D" id="3.60.15.10">
    <property type="entry name" value="Ribonuclease Z/Hydroxyacylglutathione hydrolase-like"/>
    <property type="match status" value="1"/>
</dbReference>
<comment type="caution">
    <text evidence="2">The sequence shown here is derived from an EMBL/GenBank/DDBJ whole genome shotgun (WGS) entry which is preliminary data.</text>
</comment>
<dbReference type="SUPFAM" id="SSF56281">
    <property type="entry name" value="Metallo-hydrolase/oxidoreductase"/>
    <property type="match status" value="1"/>
</dbReference>
<dbReference type="InterPro" id="IPR050114">
    <property type="entry name" value="UPF0173_UPF0282_UlaG_hydrolase"/>
</dbReference>
<dbReference type="EMBL" id="MU842935">
    <property type="protein sequence ID" value="KAK2025531.1"/>
    <property type="molecule type" value="Genomic_DNA"/>
</dbReference>
<evidence type="ECO:0000259" key="1">
    <source>
        <dbReference type="Pfam" id="PF12706"/>
    </source>
</evidence>
<evidence type="ECO:0000313" key="3">
    <source>
        <dbReference type="Proteomes" id="UP001232148"/>
    </source>
</evidence>
<protein>
    <recommendedName>
        <fullName evidence="1">Metallo-beta-lactamase domain-containing protein</fullName>
    </recommendedName>
</protein>
<dbReference type="InterPro" id="IPR036866">
    <property type="entry name" value="RibonucZ/Hydroxyglut_hydro"/>
</dbReference>
<accession>A0AAD9HAM5</accession>
<proteinExistence type="predicted"/>
<organism evidence="2 3">
    <name type="scientific">Colletotrichum zoysiae</name>
    <dbReference type="NCBI Taxonomy" id="1216348"/>
    <lineage>
        <taxon>Eukaryota</taxon>
        <taxon>Fungi</taxon>
        <taxon>Dikarya</taxon>
        <taxon>Ascomycota</taxon>
        <taxon>Pezizomycotina</taxon>
        <taxon>Sordariomycetes</taxon>
        <taxon>Hypocreomycetidae</taxon>
        <taxon>Glomerellales</taxon>
        <taxon>Glomerellaceae</taxon>
        <taxon>Colletotrichum</taxon>
        <taxon>Colletotrichum graminicola species complex</taxon>
    </lineage>
</organism>
<evidence type="ECO:0000313" key="2">
    <source>
        <dbReference type="EMBL" id="KAK2025531.1"/>
    </source>
</evidence>
<keyword evidence="3" id="KW-1185">Reference proteome</keyword>
<dbReference type="PANTHER" id="PTHR43546">
    <property type="entry name" value="UPF0173 METAL-DEPENDENT HYDROLASE MJ1163-RELATED"/>
    <property type="match status" value="1"/>
</dbReference>
<name>A0AAD9HAM5_9PEZI</name>
<reference evidence="2" key="1">
    <citation type="submission" date="2021-06" db="EMBL/GenBank/DDBJ databases">
        <title>Comparative genomics, transcriptomics and evolutionary studies reveal genomic signatures of adaptation to plant cell wall in hemibiotrophic fungi.</title>
        <authorList>
            <consortium name="DOE Joint Genome Institute"/>
            <person name="Baroncelli R."/>
            <person name="Diaz J.F."/>
            <person name="Benocci T."/>
            <person name="Peng M."/>
            <person name="Battaglia E."/>
            <person name="Haridas S."/>
            <person name="Andreopoulos W."/>
            <person name="Labutti K."/>
            <person name="Pangilinan J."/>
            <person name="Floch G.L."/>
            <person name="Makela M.R."/>
            <person name="Henrissat B."/>
            <person name="Grigoriev I.V."/>
            <person name="Crouch J.A."/>
            <person name="De Vries R.P."/>
            <person name="Sukno S.A."/>
            <person name="Thon M.R."/>
        </authorList>
    </citation>
    <scope>NUCLEOTIDE SEQUENCE</scope>
    <source>
        <strain evidence="2">MAFF235873</strain>
    </source>
</reference>
<dbReference type="CDD" id="cd06262">
    <property type="entry name" value="metallo-hydrolase-like_MBL-fold"/>
    <property type="match status" value="1"/>
</dbReference>
<sequence length="344" mass="37615">MTGQATLEFYGTTTFRLKWNGLTIFHDAWLEKPAGMKRYLELEEVTEVDYIVISHAHFDHLPGADKLALRTGATVIANCEAINLLRNAGVPDTQLIPASGGERVPLFTKDILRKAAEGLIDRAPALPTAPHMPDAKYASAVVHVWPSLHSLMPGLTPHDLPDQFDTGKSYSGEAAPYNCSLDITRLMKFGLFKMKELVPEDMMDAGTRAFADYVQDRSKPMSPCDGGQLMYNFVADGKSILFNTQLGVYEGIAKCLTPKPNVAILGAGGRGNLDGRPFNGSAAELLTKQAKLLEEPANIYFCLHDENLIKPYACNVTPAKNMIEQSTSSKVVNTQPGKLYVLDV</sequence>
<gene>
    <name evidence="2" type="ORF">LX32DRAFT_665913</name>
</gene>
<dbReference type="AlphaFoldDB" id="A0AAD9HAM5"/>
<dbReference type="InterPro" id="IPR001279">
    <property type="entry name" value="Metallo-B-lactamas"/>
</dbReference>
<feature type="domain" description="Metallo-beta-lactamase" evidence="1">
    <location>
        <begin position="36"/>
        <end position="97"/>
    </location>
</feature>
<dbReference type="Proteomes" id="UP001232148">
    <property type="component" value="Unassembled WGS sequence"/>
</dbReference>
<dbReference type="PANTHER" id="PTHR43546:SF3">
    <property type="entry name" value="UPF0173 METAL-DEPENDENT HYDROLASE MJ1163"/>
    <property type="match status" value="1"/>
</dbReference>